<protein>
    <submittedName>
        <fullName evidence="1">Isoaspartyl peptidase</fullName>
    </submittedName>
</protein>
<comment type="caution">
    <text evidence="1">The sequence shown here is derived from an EMBL/GenBank/DDBJ whole genome shotgun (WGS) entry which is preliminary data.</text>
</comment>
<dbReference type="RefSeq" id="WP_349136467.1">
    <property type="nucleotide sequence ID" value="NZ_JBBMEO010000012.1"/>
</dbReference>
<evidence type="ECO:0000313" key="1">
    <source>
        <dbReference type="EMBL" id="MEQ2362240.1"/>
    </source>
</evidence>
<evidence type="ECO:0000313" key="2">
    <source>
        <dbReference type="Proteomes" id="UP001457197"/>
    </source>
</evidence>
<accession>A0ABV1AVM9</accession>
<reference evidence="1 2" key="1">
    <citation type="submission" date="2024-03" db="EMBL/GenBank/DDBJ databases">
        <title>Human intestinal bacterial collection.</title>
        <authorList>
            <person name="Pauvert C."/>
            <person name="Hitch T.C.A."/>
            <person name="Clavel T."/>
        </authorList>
    </citation>
    <scope>NUCLEOTIDE SEQUENCE [LARGE SCALE GENOMIC DNA]</scope>
    <source>
        <strain evidence="1 2">CLA-AA-H175</strain>
    </source>
</reference>
<organism evidence="1 2">
    <name type="scientific">Faecalibacterium tardum</name>
    <dbReference type="NCBI Taxonomy" id="3133156"/>
    <lineage>
        <taxon>Bacteria</taxon>
        <taxon>Bacillati</taxon>
        <taxon>Bacillota</taxon>
        <taxon>Clostridia</taxon>
        <taxon>Eubacteriales</taxon>
        <taxon>Oscillospiraceae</taxon>
        <taxon>Faecalibacterium</taxon>
    </lineage>
</organism>
<name>A0ABV1AVM9_9FIRM</name>
<proteinExistence type="predicted"/>
<sequence length="132" mass="15298">MEYKTYVCRKRARFKAICGQVNIPYGTTLNGQGGFLILNDLPVCSATSQNAYDFFTQNDDGMGQERGELLNRIIPKLEKRDAGYQARWGKIWEDALCQKYKRPEQEDHWIWNHDFYNGPVEDLRYIAALIGA</sequence>
<keyword evidence="2" id="KW-1185">Reference proteome</keyword>
<dbReference type="EMBL" id="JBBMEO010000012">
    <property type="protein sequence ID" value="MEQ2362240.1"/>
    <property type="molecule type" value="Genomic_DNA"/>
</dbReference>
<dbReference type="Proteomes" id="UP001457197">
    <property type="component" value="Unassembled WGS sequence"/>
</dbReference>
<gene>
    <name evidence="1" type="ORF">WMO44_08795</name>
</gene>